<dbReference type="Pfam" id="PF02510">
    <property type="entry name" value="SPAN"/>
    <property type="match status" value="1"/>
</dbReference>
<feature type="compositionally biased region" description="Basic and acidic residues" evidence="1">
    <location>
        <begin position="29"/>
        <end position="47"/>
    </location>
</feature>
<evidence type="ECO:0000313" key="4">
    <source>
        <dbReference type="Proteomes" id="UP001224516"/>
    </source>
</evidence>
<dbReference type="EMBL" id="JAVFJF020000017">
    <property type="protein sequence ID" value="MEJ8675058.1"/>
    <property type="molecule type" value="Genomic_DNA"/>
</dbReference>
<accession>A0ABU8V1M0</accession>
<comment type="caution">
    <text evidence="3">The sequence shown here is derived from an EMBL/GenBank/DDBJ whole genome shotgun (WGS) entry which is preliminary data.</text>
</comment>
<keyword evidence="4" id="KW-1185">Reference proteome</keyword>
<evidence type="ECO:0000313" key="3">
    <source>
        <dbReference type="EMBL" id="MEJ8675058.1"/>
    </source>
</evidence>
<feature type="region of interest" description="Disordered" evidence="1">
    <location>
        <begin position="337"/>
        <end position="369"/>
    </location>
</feature>
<organism evidence="3 4">
    <name type="scientific">Chromobacterium amazonense</name>
    <dbReference type="NCBI Taxonomy" id="1382803"/>
    <lineage>
        <taxon>Bacteria</taxon>
        <taxon>Pseudomonadati</taxon>
        <taxon>Pseudomonadota</taxon>
        <taxon>Betaproteobacteria</taxon>
        <taxon>Neisseriales</taxon>
        <taxon>Chromobacteriaceae</taxon>
        <taxon>Chromobacterium</taxon>
    </lineage>
</organism>
<evidence type="ECO:0000256" key="1">
    <source>
        <dbReference type="SAM" id="MobiDB-lite"/>
    </source>
</evidence>
<feature type="region of interest" description="Disordered" evidence="1">
    <location>
        <begin position="251"/>
        <end position="273"/>
    </location>
</feature>
<sequence length="369" mass="39338">MEAMISIAQSGGALSSLADGPASSLDELALERARDRQRPREEDEHWGEPTLESTPPQIAWLPLLSQSLDLPRRSESFLAEAAVKADKVDRRDGLARDSKPVKKDMLPLLDVGQSKQQPSAIALRGGQSNEPNERAALAMQDARQVNRVRVAAGQGALRNGAQSEESSLAMQAARQAKQASPVAKQEPQLPSEQEVEVISGMPAAAKPGDLVQTRSKSALSQMGKNVSFQAGSLDSAQSMADVIPLTQVPAASQPSSLQAERSRAAGPESATVPRRMAGEAKASMVSGAVSATQNGLTYQFRLWGNEHSVTVQGTLSGSLLLQPSDVLVAQRLGEQWQSGNPQQWQLARDGGEGRGQQQPQRDEEDESGC</sequence>
<gene>
    <name evidence="3" type="ORF">QCL97_010015</name>
</gene>
<dbReference type="RefSeq" id="WP_307912647.1">
    <property type="nucleotide sequence ID" value="NZ_JAVFJF020000017.1"/>
</dbReference>
<proteinExistence type="predicted"/>
<feature type="domain" description="Surface presentation of antigen" evidence="2">
    <location>
        <begin position="292"/>
        <end position="366"/>
    </location>
</feature>
<dbReference type="Proteomes" id="UP001224516">
    <property type="component" value="Unassembled WGS sequence"/>
</dbReference>
<dbReference type="InterPro" id="IPR056746">
    <property type="entry name" value="SPAN_dom"/>
</dbReference>
<feature type="region of interest" description="Disordered" evidence="1">
    <location>
        <begin position="1"/>
        <end position="54"/>
    </location>
</feature>
<evidence type="ECO:0000259" key="2">
    <source>
        <dbReference type="Pfam" id="PF02510"/>
    </source>
</evidence>
<reference evidence="3 4" key="1">
    <citation type="submission" date="2023-12" db="EMBL/GenBank/DDBJ databases">
        <title>Evaluation and characterization of a potential secondary metabolite violacein from indigenous Chromobacterium amazonense SAM215.</title>
        <authorList>
            <person name="Tarafdar M.R."/>
            <person name="Abedin S.M."/>
            <person name="Atiqua A."/>
            <person name="Saha A."/>
            <person name="Khan S.N."/>
        </authorList>
    </citation>
    <scope>NUCLEOTIDE SEQUENCE [LARGE SCALE GENOMIC DNA]</scope>
    <source>
        <strain evidence="3 4">SAM215</strain>
    </source>
</reference>
<name>A0ABU8V1M0_9NEIS</name>
<protein>
    <submittedName>
        <fullName evidence="3">Type III secretion system needle length determinant, SpaN/EivJ family</fullName>
    </submittedName>
</protein>